<dbReference type="RefSeq" id="WP_189344631.1">
    <property type="nucleotide sequence ID" value="NZ_BMYT01000001.1"/>
</dbReference>
<dbReference type="SUPFAM" id="SSF55729">
    <property type="entry name" value="Acyl-CoA N-acyltransferases (Nat)"/>
    <property type="match status" value="1"/>
</dbReference>
<keyword evidence="1" id="KW-0808">Transferase</keyword>
<dbReference type="PANTHER" id="PTHR43877">
    <property type="entry name" value="AMINOALKYLPHOSPHONATE N-ACETYLTRANSFERASE-RELATED-RELATED"/>
    <property type="match status" value="1"/>
</dbReference>
<evidence type="ECO:0000313" key="4">
    <source>
        <dbReference type="EMBL" id="GGX03757.1"/>
    </source>
</evidence>
<dbReference type="InterPro" id="IPR050832">
    <property type="entry name" value="Bact_Acetyltransf"/>
</dbReference>
<keyword evidence="2" id="KW-0012">Acyltransferase</keyword>
<dbReference type="PANTHER" id="PTHR43877:SF2">
    <property type="entry name" value="AMINOALKYLPHOSPHONATE N-ACETYLTRANSFERASE-RELATED"/>
    <property type="match status" value="1"/>
</dbReference>
<organism evidence="4 5">
    <name type="scientific">Undibacterium macrobrachii</name>
    <dbReference type="NCBI Taxonomy" id="1119058"/>
    <lineage>
        <taxon>Bacteria</taxon>
        <taxon>Pseudomonadati</taxon>
        <taxon>Pseudomonadota</taxon>
        <taxon>Betaproteobacteria</taxon>
        <taxon>Burkholderiales</taxon>
        <taxon>Oxalobacteraceae</taxon>
        <taxon>Undibacterium</taxon>
    </lineage>
</organism>
<dbReference type="Pfam" id="PF00583">
    <property type="entry name" value="Acetyltransf_1"/>
    <property type="match status" value="1"/>
</dbReference>
<dbReference type="PROSITE" id="PS51186">
    <property type="entry name" value="GNAT"/>
    <property type="match status" value="1"/>
</dbReference>
<dbReference type="InterPro" id="IPR000182">
    <property type="entry name" value="GNAT_dom"/>
</dbReference>
<dbReference type="Gene3D" id="3.40.630.30">
    <property type="match status" value="1"/>
</dbReference>
<name>A0ABQ2X7Z7_9BURK</name>
<proteinExistence type="predicted"/>
<feature type="domain" description="N-acetyltransferase" evidence="3">
    <location>
        <begin position="3"/>
        <end position="151"/>
    </location>
</feature>
<evidence type="ECO:0000313" key="5">
    <source>
        <dbReference type="Proteomes" id="UP000620127"/>
    </source>
</evidence>
<gene>
    <name evidence="4" type="ORF">GCM10011282_07340</name>
</gene>
<reference evidence="5" key="1">
    <citation type="journal article" date="2019" name="Int. J. Syst. Evol. Microbiol.">
        <title>The Global Catalogue of Microorganisms (GCM) 10K type strain sequencing project: providing services to taxonomists for standard genome sequencing and annotation.</title>
        <authorList>
            <consortium name="The Broad Institute Genomics Platform"/>
            <consortium name="The Broad Institute Genome Sequencing Center for Infectious Disease"/>
            <person name="Wu L."/>
            <person name="Ma J."/>
        </authorList>
    </citation>
    <scope>NUCLEOTIDE SEQUENCE [LARGE SCALE GENOMIC DNA]</scope>
    <source>
        <strain evidence="5">KCTC 23916</strain>
    </source>
</reference>
<dbReference type="InterPro" id="IPR016181">
    <property type="entry name" value="Acyl_CoA_acyltransferase"/>
</dbReference>
<dbReference type="CDD" id="cd04301">
    <property type="entry name" value="NAT_SF"/>
    <property type="match status" value="1"/>
</dbReference>
<dbReference type="EMBL" id="BMYT01000001">
    <property type="protein sequence ID" value="GGX03757.1"/>
    <property type="molecule type" value="Genomic_DNA"/>
</dbReference>
<comment type="caution">
    <text evidence="4">The sequence shown here is derived from an EMBL/GenBank/DDBJ whole genome shotgun (WGS) entry which is preliminary data.</text>
</comment>
<keyword evidence="5" id="KW-1185">Reference proteome</keyword>
<protein>
    <submittedName>
        <fullName evidence="4">N-acetyltransferase</fullName>
    </submittedName>
</protein>
<evidence type="ECO:0000256" key="2">
    <source>
        <dbReference type="ARBA" id="ARBA00023315"/>
    </source>
</evidence>
<dbReference type="Proteomes" id="UP000620127">
    <property type="component" value="Unassembled WGS sequence"/>
</dbReference>
<evidence type="ECO:0000256" key="1">
    <source>
        <dbReference type="ARBA" id="ARBA00022679"/>
    </source>
</evidence>
<accession>A0ABQ2X7Z7</accession>
<sequence length="151" mass="17636">MTILIQQANANDVERIAPVFDAYRVFYQQQSDLDLARRFLFERLKNQESILFFANDASGQALGFVQLYPSYSSVSAQRLWILNDLYVHQSARRQGIARKLMDRARDFAISTKAKGLFLETAHDNYQGQSLYTALGYQKNSEYYYFLDLRTY</sequence>
<evidence type="ECO:0000259" key="3">
    <source>
        <dbReference type="PROSITE" id="PS51186"/>
    </source>
</evidence>